<comment type="function">
    <text evidence="1 11">Accessory subunit of the mitochondrial membrane respiratory chain NADH dehydrogenase (Complex I), that is believed not to be involved in catalysis. Complex I functions in the transfer of electrons from NADH to the respiratory chain. The immediate electron acceptor for the enzyme is believed to be ubiquinone.</text>
</comment>
<dbReference type="GO" id="GO:0005743">
    <property type="term" value="C:mitochondrial inner membrane"/>
    <property type="evidence" value="ECO:0007669"/>
    <property type="project" value="UniProtKB-SubCell"/>
</dbReference>
<evidence type="ECO:0000256" key="10">
    <source>
        <dbReference type="ARBA" id="ARBA00023136"/>
    </source>
</evidence>
<dbReference type="FunFam" id="3.30.160.190:FF:000001">
    <property type="entry name" value="NADH-ubiquinone oxidoreductase 21 kDa subunit mitochondrial"/>
    <property type="match status" value="1"/>
</dbReference>
<keyword evidence="5 11" id="KW-0679">Respiratory chain</keyword>
<protein>
    <recommendedName>
        <fullName evidence="3 11">NADH dehydrogenase [ubiquinone] iron-sulfur protein 4, mitochondrial</fullName>
    </recommendedName>
</protein>
<evidence type="ECO:0000256" key="6">
    <source>
        <dbReference type="ARBA" id="ARBA00022792"/>
    </source>
</evidence>
<dbReference type="PANTHER" id="PTHR12219:SF8">
    <property type="entry name" value="NADH DEHYDROGENASE [UBIQUINONE] IRON-SULFUR PROTEIN 4, MITOCHONDRIAL"/>
    <property type="match status" value="1"/>
</dbReference>
<proteinExistence type="inferred from homology"/>
<evidence type="ECO:0000256" key="3">
    <source>
        <dbReference type="ARBA" id="ARBA00015796"/>
    </source>
</evidence>
<evidence type="ECO:0000313" key="12">
    <source>
        <dbReference type="EMBL" id="VVC43874.1"/>
    </source>
</evidence>
<dbReference type="InterPro" id="IPR038532">
    <property type="entry name" value="NDUFS4-like_sf"/>
</dbReference>
<keyword evidence="13" id="KW-1185">Reference proteome</keyword>
<sequence length="196" mass="22273">MFVNMAFNLIKQSGGIAIKKAISSSPSKGLFTAAVRSSKETRGLEKVYEKNEPVLLETDNVIGKTPLMAVQNYIEVADKVDISSLTGVPEEHVKSRLVKISKATKNVMQSGTDNTHNWVMEFDNRERWENPLMGWTSTGDPLSNMKIEFIERADAINFCEKNGWKWYLEAEHKTKPRPKSYAINFSWNKRTRASTK</sequence>
<keyword evidence="9 11" id="KW-0496">Mitochondrion</keyword>
<evidence type="ECO:0000256" key="9">
    <source>
        <dbReference type="ARBA" id="ARBA00023128"/>
    </source>
</evidence>
<evidence type="ECO:0000256" key="7">
    <source>
        <dbReference type="ARBA" id="ARBA00022946"/>
    </source>
</evidence>
<keyword evidence="12" id="KW-0830">Ubiquinone</keyword>
<dbReference type="Proteomes" id="UP000325440">
    <property type="component" value="Unassembled WGS sequence"/>
</dbReference>
<dbReference type="EMBL" id="CABPRJ010002373">
    <property type="protein sequence ID" value="VVC43874.1"/>
    <property type="molecule type" value="Genomic_DNA"/>
</dbReference>
<evidence type="ECO:0000256" key="5">
    <source>
        <dbReference type="ARBA" id="ARBA00022660"/>
    </source>
</evidence>
<evidence type="ECO:0000256" key="1">
    <source>
        <dbReference type="ARBA" id="ARBA00003195"/>
    </source>
</evidence>
<gene>
    <name evidence="12" type="ORF">CINCED_3A008633</name>
</gene>
<comment type="subcellular location">
    <subcellularLocation>
        <location evidence="11">Mitochondrion inner membrane</location>
        <topology evidence="11">Peripheral membrane protein</topology>
        <orientation evidence="11">Matrix side</orientation>
    </subcellularLocation>
</comment>
<keyword evidence="7 11" id="KW-0809">Transit peptide</keyword>
<keyword evidence="4 11" id="KW-0813">Transport</keyword>
<keyword evidence="10 11" id="KW-0472">Membrane</keyword>
<dbReference type="AlphaFoldDB" id="A0A5E4NJM1"/>
<dbReference type="InterPro" id="IPR006885">
    <property type="entry name" value="NADH_UbQ_FeS_4_mit-like"/>
</dbReference>
<keyword evidence="8 11" id="KW-0249">Electron transport</keyword>
<comment type="similarity">
    <text evidence="2 11">Belongs to the complex I NDUFS4 subunit family.</text>
</comment>
<reference evidence="12 13" key="1">
    <citation type="submission" date="2019-08" db="EMBL/GenBank/DDBJ databases">
        <authorList>
            <person name="Alioto T."/>
            <person name="Alioto T."/>
            <person name="Gomez Garrido J."/>
        </authorList>
    </citation>
    <scope>NUCLEOTIDE SEQUENCE [LARGE SCALE GENOMIC DNA]</scope>
</reference>
<dbReference type="Gene3D" id="3.30.160.190">
    <property type="entry name" value="atu1810 like domain"/>
    <property type="match status" value="1"/>
</dbReference>
<name>A0A5E4NJM1_9HEMI</name>
<keyword evidence="6 11" id="KW-0999">Mitochondrion inner membrane</keyword>
<accession>A0A5E4NJM1</accession>
<evidence type="ECO:0000256" key="11">
    <source>
        <dbReference type="RuleBase" id="RU367010"/>
    </source>
</evidence>
<evidence type="ECO:0000256" key="2">
    <source>
        <dbReference type="ARBA" id="ARBA00005882"/>
    </source>
</evidence>
<dbReference type="PANTHER" id="PTHR12219">
    <property type="entry name" value="NADH-UBIQUINONE OXIDOREDUCTASE"/>
    <property type="match status" value="1"/>
</dbReference>
<dbReference type="GO" id="GO:0022900">
    <property type="term" value="P:electron transport chain"/>
    <property type="evidence" value="ECO:0007669"/>
    <property type="project" value="InterPro"/>
</dbReference>
<dbReference type="OrthoDB" id="3089at2759"/>
<evidence type="ECO:0000256" key="4">
    <source>
        <dbReference type="ARBA" id="ARBA00022448"/>
    </source>
</evidence>
<dbReference type="Pfam" id="PF04800">
    <property type="entry name" value="NDUS4"/>
    <property type="match status" value="1"/>
</dbReference>
<organism evidence="12 13">
    <name type="scientific">Cinara cedri</name>
    <dbReference type="NCBI Taxonomy" id="506608"/>
    <lineage>
        <taxon>Eukaryota</taxon>
        <taxon>Metazoa</taxon>
        <taxon>Ecdysozoa</taxon>
        <taxon>Arthropoda</taxon>
        <taxon>Hexapoda</taxon>
        <taxon>Insecta</taxon>
        <taxon>Pterygota</taxon>
        <taxon>Neoptera</taxon>
        <taxon>Paraneoptera</taxon>
        <taxon>Hemiptera</taxon>
        <taxon>Sternorrhyncha</taxon>
        <taxon>Aphidomorpha</taxon>
        <taxon>Aphidoidea</taxon>
        <taxon>Aphididae</taxon>
        <taxon>Lachninae</taxon>
        <taxon>Cinara</taxon>
    </lineage>
</organism>
<evidence type="ECO:0000256" key="8">
    <source>
        <dbReference type="ARBA" id="ARBA00022982"/>
    </source>
</evidence>
<evidence type="ECO:0000313" key="13">
    <source>
        <dbReference type="Proteomes" id="UP000325440"/>
    </source>
</evidence>